<dbReference type="Gene3D" id="3.40.190.10">
    <property type="entry name" value="Periplasmic binding protein-like II"/>
    <property type="match status" value="2"/>
</dbReference>
<comment type="similarity">
    <text evidence="2">Belongs to the bacterial solute-binding protein SsuA/TauA family.</text>
</comment>
<reference evidence="7" key="1">
    <citation type="journal article" date="2019" name="Int. J. Syst. Evol. Microbiol.">
        <title>The Global Catalogue of Microorganisms (GCM) 10K type strain sequencing project: providing services to taxonomists for standard genome sequencing and annotation.</title>
        <authorList>
            <consortium name="The Broad Institute Genomics Platform"/>
            <consortium name="The Broad Institute Genome Sequencing Center for Infectious Disease"/>
            <person name="Wu L."/>
            <person name="Ma J."/>
        </authorList>
    </citation>
    <scope>NUCLEOTIDE SEQUENCE [LARGE SCALE GENOMIC DNA]</scope>
    <source>
        <strain evidence="7">CGMCC 1.3685</strain>
    </source>
</reference>
<accession>A0ABQ2D9U9</accession>
<evidence type="ECO:0000256" key="4">
    <source>
        <dbReference type="SAM" id="SignalP"/>
    </source>
</evidence>
<dbReference type="Pfam" id="PF09084">
    <property type="entry name" value="NMT1"/>
    <property type="match status" value="1"/>
</dbReference>
<gene>
    <name evidence="6" type="ORF">GCM10007173_07000</name>
</gene>
<keyword evidence="7" id="KW-1185">Reference proteome</keyword>
<dbReference type="SUPFAM" id="SSF53850">
    <property type="entry name" value="Periplasmic binding protein-like II"/>
    <property type="match status" value="1"/>
</dbReference>
<feature type="chain" id="PRO_5046062159" description="SsuA/THI5-like domain-containing protein" evidence="4">
    <location>
        <begin position="32"/>
        <end position="337"/>
    </location>
</feature>
<evidence type="ECO:0000259" key="5">
    <source>
        <dbReference type="Pfam" id="PF09084"/>
    </source>
</evidence>
<feature type="signal peptide" evidence="4">
    <location>
        <begin position="1"/>
        <end position="31"/>
    </location>
</feature>
<organism evidence="6 7">
    <name type="scientific">Glutamicibacter ardleyensis</name>
    <dbReference type="NCBI Taxonomy" id="225894"/>
    <lineage>
        <taxon>Bacteria</taxon>
        <taxon>Bacillati</taxon>
        <taxon>Actinomycetota</taxon>
        <taxon>Actinomycetes</taxon>
        <taxon>Micrococcales</taxon>
        <taxon>Micrococcaceae</taxon>
        <taxon>Glutamicibacter</taxon>
    </lineage>
</organism>
<name>A0ABQ2D9U9_9MICC</name>
<dbReference type="EMBL" id="BMKX01000001">
    <property type="protein sequence ID" value="GGJ51034.1"/>
    <property type="molecule type" value="Genomic_DNA"/>
</dbReference>
<evidence type="ECO:0000313" key="6">
    <source>
        <dbReference type="EMBL" id="GGJ51034.1"/>
    </source>
</evidence>
<dbReference type="InterPro" id="IPR015168">
    <property type="entry name" value="SsuA/THI5"/>
</dbReference>
<dbReference type="Proteomes" id="UP000606115">
    <property type="component" value="Unassembled WGS sequence"/>
</dbReference>
<protein>
    <recommendedName>
        <fullName evidence="5">SsuA/THI5-like domain-containing protein</fullName>
    </recommendedName>
</protein>
<proteinExistence type="inferred from homology"/>
<evidence type="ECO:0000256" key="3">
    <source>
        <dbReference type="ARBA" id="ARBA00022729"/>
    </source>
</evidence>
<sequence>MSFKNYPPRFRRGTTLALVSALALMGLTACGSSEQSAAADGPIKLRVSVANIQFETAYLAQSEGFFEDQGLDVEIVTGADPASQIAQAISGEVDIATGAWTNVATSAAQGVPIKAVAGNGLVDAEIDNSGVMVAKDSEISSLNDLKGKTVGVVGIKTGSDIPLFQALEAEGINEGDFSEVSVPYAGMQAALEQHTVDAVLPSGTFYQQMIDAGFTSLANPIREFQGNQPGTLWVATDQWLGTNAETAEKFVDAMRDAVSFYQDPQNLEAVRKTNAEVNQIGIDKAPTAFVPASVDINIAESQSGLDAMSHFGLIEKPVTTQEVLWDKAPRRDSAATK</sequence>
<dbReference type="PANTHER" id="PTHR30024:SF47">
    <property type="entry name" value="TAURINE-BINDING PERIPLASMIC PROTEIN"/>
    <property type="match status" value="1"/>
</dbReference>
<feature type="domain" description="SsuA/THI5-like" evidence="5">
    <location>
        <begin position="51"/>
        <end position="264"/>
    </location>
</feature>
<dbReference type="PROSITE" id="PS51257">
    <property type="entry name" value="PROKAR_LIPOPROTEIN"/>
    <property type="match status" value="1"/>
</dbReference>
<keyword evidence="3 4" id="KW-0732">Signal</keyword>
<comment type="caution">
    <text evidence="6">The sequence shown here is derived from an EMBL/GenBank/DDBJ whole genome shotgun (WGS) entry which is preliminary data.</text>
</comment>
<comment type="subcellular location">
    <subcellularLocation>
        <location evidence="1">Periplasm</location>
    </subcellularLocation>
</comment>
<dbReference type="PANTHER" id="PTHR30024">
    <property type="entry name" value="ALIPHATIC SULFONATES-BINDING PROTEIN-RELATED"/>
    <property type="match status" value="1"/>
</dbReference>
<evidence type="ECO:0000256" key="2">
    <source>
        <dbReference type="ARBA" id="ARBA00010742"/>
    </source>
</evidence>
<evidence type="ECO:0000256" key="1">
    <source>
        <dbReference type="ARBA" id="ARBA00004418"/>
    </source>
</evidence>
<evidence type="ECO:0000313" key="7">
    <source>
        <dbReference type="Proteomes" id="UP000606115"/>
    </source>
</evidence>
<dbReference type="RefSeq" id="WP_188683716.1">
    <property type="nucleotide sequence ID" value="NZ_BMKX01000001.1"/>
</dbReference>
<dbReference type="GeneID" id="303303093"/>